<protein>
    <submittedName>
        <fullName evidence="1">Uncharacterized protein</fullName>
    </submittedName>
</protein>
<proteinExistence type="predicted"/>
<dbReference type="STRING" id="44941.A0A397VYW1"/>
<reference evidence="1 2" key="1">
    <citation type="submission" date="2018-06" db="EMBL/GenBank/DDBJ databases">
        <title>Comparative genomics reveals the genomic features of Rhizophagus irregularis, R. cerebriforme, R. diaphanum and Gigaspora rosea, and their symbiotic lifestyle signature.</title>
        <authorList>
            <person name="Morin E."/>
            <person name="San Clemente H."/>
            <person name="Chen E.C.H."/>
            <person name="De La Providencia I."/>
            <person name="Hainaut M."/>
            <person name="Kuo A."/>
            <person name="Kohler A."/>
            <person name="Murat C."/>
            <person name="Tang N."/>
            <person name="Roy S."/>
            <person name="Loubradou J."/>
            <person name="Henrissat B."/>
            <person name="Grigoriev I.V."/>
            <person name="Corradi N."/>
            <person name="Roux C."/>
            <person name="Martin F.M."/>
        </authorList>
    </citation>
    <scope>NUCLEOTIDE SEQUENCE [LARGE SCALE GENOMIC DNA]</scope>
    <source>
        <strain evidence="1 2">DAOM 194757</strain>
    </source>
</reference>
<evidence type="ECO:0000313" key="1">
    <source>
        <dbReference type="EMBL" id="RIB26189.1"/>
    </source>
</evidence>
<keyword evidence="2" id="KW-1185">Reference proteome</keyword>
<accession>A0A397VYW1</accession>
<evidence type="ECO:0000313" key="2">
    <source>
        <dbReference type="Proteomes" id="UP000266673"/>
    </source>
</evidence>
<comment type="caution">
    <text evidence="1">The sequence shown here is derived from an EMBL/GenBank/DDBJ whole genome shotgun (WGS) entry which is preliminary data.</text>
</comment>
<sequence>MKLKQLGVEVKTDKLASDAATLFHDKVTTIKLTRTSVSEASSSAFTKRAQKFATQIYNNFQTCSNEYYNQLDVSNLESLQYSIDTNFYMIEYNNQNKENQKQHAMSFVQVMDQNLISQEAYRNLTALEYNLP</sequence>
<gene>
    <name evidence="1" type="ORF">C2G38_2163937</name>
</gene>
<name>A0A397VYW1_9GLOM</name>
<organism evidence="1 2">
    <name type="scientific">Gigaspora rosea</name>
    <dbReference type="NCBI Taxonomy" id="44941"/>
    <lineage>
        <taxon>Eukaryota</taxon>
        <taxon>Fungi</taxon>
        <taxon>Fungi incertae sedis</taxon>
        <taxon>Mucoromycota</taxon>
        <taxon>Glomeromycotina</taxon>
        <taxon>Glomeromycetes</taxon>
        <taxon>Diversisporales</taxon>
        <taxon>Gigasporaceae</taxon>
        <taxon>Gigaspora</taxon>
    </lineage>
</organism>
<dbReference type="EMBL" id="QKWP01000144">
    <property type="protein sequence ID" value="RIB26189.1"/>
    <property type="molecule type" value="Genomic_DNA"/>
</dbReference>
<dbReference type="AlphaFoldDB" id="A0A397VYW1"/>
<dbReference type="Proteomes" id="UP000266673">
    <property type="component" value="Unassembled WGS sequence"/>
</dbReference>